<organism evidence="1 2">
    <name type="scientific">Companilactobacillus heilongjiangensis</name>
    <dbReference type="NCBI Taxonomy" id="1074467"/>
    <lineage>
        <taxon>Bacteria</taxon>
        <taxon>Bacillati</taxon>
        <taxon>Bacillota</taxon>
        <taxon>Bacilli</taxon>
        <taxon>Lactobacillales</taxon>
        <taxon>Lactobacillaceae</taxon>
        <taxon>Companilactobacillus</taxon>
    </lineage>
</organism>
<dbReference type="SUPFAM" id="SSF48371">
    <property type="entry name" value="ARM repeat"/>
    <property type="match status" value="1"/>
</dbReference>
<accession>A0A0K2LBC7</accession>
<dbReference type="Proteomes" id="UP000061546">
    <property type="component" value="Chromosome"/>
</dbReference>
<dbReference type="CDD" id="cd06561">
    <property type="entry name" value="AlkD_like"/>
    <property type="match status" value="1"/>
</dbReference>
<dbReference type="PANTHER" id="PTHR34070:SF1">
    <property type="entry name" value="DNA ALKYLATION REPAIR PROTEIN"/>
    <property type="match status" value="1"/>
</dbReference>
<dbReference type="STRING" id="1074467.JP39_03845"/>
<keyword evidence="2" id="KW-1185">Reference proteome</keyword>
<gene>
    <name evidence="1" type="ORF">JP39_03845</name>
</gene>
<evidence type="ECO:0008006" key="3">
    <source>
        <dbReference type="Google" id="ProtNLM"/>
    </source>
</evidence>
<dbReference type="KEGG" id="lhi:JP39_03845"/>
<proteinExistence type="predicted"/>
<evidence type="ECO:0000313" key="2">
    <source>
        <dbReference type="Proteomes" id="UP000061546"/>
    </source>
</evidence>
<dbReference type="EMBL" id="CP012559">
    <property type="protein sequence ID" value="ALB28560.1"/>
    <property type="molecule type" value="Genomic_DNA"/>
</dbReference>
<dbReference type="Pfam" id="PF08713">
    <property type="entry name" value="DNA_alkylation"/>
    <property type="match status" value="1"/>
</dbReference>
<dbReference type="OrthoDB" id="9784740at2"/>
<reference evidence="1 2" key="1">
    <citation type="submission" date="2015-08" db="EMBL/GenBank/DDBJ databases">
        <title>Genomic sequence of Lactobacillus heilongjiangensis DSM 28069, isolated from Chinese traditional pickle.</title>
        <authorList>
            <person name="Jiang X."/>
            <person name="Zheng B."/>
            <person name="Cheng H."/>
        </authorList>
    </citation>
    <scope>NUCLEOTIDE SEQUENCE [LARGE SCALE GENOMIC DNA]</scope>
    <source>
        <strain evidence="1 2">DSM 28069</strain>
    </source>
</reference>
<dbReference type="Gene3D" id="1.25.10.90">
    <property type="match status" value="1"/>
</dbReference>
<dbReference type="InterPro" id="IPR016024">
    <property type="entry name" value="ARM-type_fold"/>
</dbReference>
<sequence length="236" mass="27725">MLLDLKNLTWSNDDYQRFLMELKSLSDQKYRERAVKIVPTDYNILGIAMSELKKIGKEISRGNPDAFLKVVGTENYEVVIIQAYVLSNMKLPLSEFQTYCDDYLAKSNSWATCDMVIHFKQVQRFMPDFLVKIKEYLKSDNPWLQRSGLVFLLKFYNTAEYRAEIVELARKIESDNYYVQMGQAWLYAVVFPHDQDRIYQVIKDDTQSKVAKLTVRKIKSLRHTTEAEKEMLTSLL</sequence>
<name>A0A0K2LBC7_9LACO</name>
<dbReference type="PANTHER" id="PTHR34070">
    <property type="entry name" value="ARMADILLO-TYPE FOLD"/>
    <property type="match status" value="1"/>
</dbReference>
<evidence type="ECO:0000313" key="1">
    <source>
        <dbReference type="EMBL" id="ALB28560.1"/>
    </source>
</evidence>
<dbReference type="AlphaFoldDB" id="A0A0K2LBC7"/>
<protein>
    <recommendedName>
        <fullName evidence="3">DNA alkylation repair protein</fullName>
    </recommendedName>
</protein>
<dbReference type="InterPro" id="IPR014825">
    <property type="entry name" value="DNA_alkylation"/>
</dbReference>